<comment type="similarity">
    <text evidence="1">Belongs to the WrbA family.</text>
</comment>
<accession>A0A9X1V4A8</accession>
<dbReference type="InterPro" id="IPR008254">
    <property type="entry name" value="Flavodoxin/NO_synth"/>
</dbReference>
<dbReference type="GO" id="GO:0010181">
    <property type="term" value="F:FMN binding"/>
    <property type="evidence" value="ECO:0007669"/>
    <property type="project" value="InterPro"/>
</dbReference>
<evidence type="ECO:0000313" key="4">
    <source>
        <dbReference type="Proteomes" id="UP001139226"/>
    </source>
</evidence>
<dbReference type="PROSITE" id="PS50902">
    <property type="entry name" value="FLAVODOXIN_LIKE"/>
    <property type="match status" value="1"/>
</dbReference>
<sequence>MSKKLNLAIIYYSATGTNHQMAEWAREAAQNEDVDIRFKRIEETAPKEAIEQNENWKKHLESTKSIALAEQDDLDWADAIIFSSPTRYGNLSSQFKSFIDATGPLWSKGKLVNKVVSAMTSAQNPHGGQESTLLSLYKSMFHWGAIVAAPGYTDEVMFAAGGNPYGISVSAGGDELNDTTKKAIAHQVKRTIEIAQKIKA</sequence>
<name>A0A9X1V4A8_9FLAO</name>
<dbReference type="GO" id="GO:0003955">
    <property type="term" value="F:NAD(P)H dehydrogenase (quinone) activity"/>
    <property type="evidence" value="ECO:0007669"/>
    <property type="project" value="UniProtKB-EC"/>
</dbReference>
<dbReference type="PANTHER" id="PTHR30546">
    <property type="entry name" value="FLAVODOXIN-RELATED PROTEIN WRBA-RELATED"/>
    <property type="match status" value="1"/>
</dbReference>
<gene>
    <name evidence="3" type="primary">wrbA</name>
    <name evidence="3" type="ORF">ML462_11755</name>
</gene>
<evidence type="ECO:0000256" key="1">
    <source>
        <dbReference type="ARBA" id="ARBA00006961"/>
    </source>
</evidence>
<reference evidence="3" key="1">
    <citation type="submission" date="2022-03" db="EMBL/GenBank/DDBJ databases">
        <title>Gramella crocea sp. nov., isolated from activated sludge of a seafood processing plant.</title>
        <authorList>
            <person name="Zhang X."/>
        </authorList>
    </citation>
    <scope>NUCLEOTIDE SEQUENCE</scope>
    <source>
        <strain evidence="3">YJ019</strain>
    </source>
</reference>
<dbReference type="Pfam" id="PF03358">
    <property type="entry name" value="FMN_red"/>
    <property type="match status" value="1"/>
</dbReference>
<dbReference type="InterPro" id="IPR010089">
    <property type="entry name" value="Flavoprotein_WrbA-like"/>
</dbReference>
<keyword evidence="4" id="KW-1185">Reference proteome</keyword>
<dbReference type="NCBIfam" id="NF002999">
    <property type="entry name" value="PRK03767.1"/>
    <property type="match status" value="1"/>
</dbReference>
<dbReference type="Proteomes" id="UP001139226">
    <property type="component" value="Unassembled WGS sequence"/>
</dbReference>
<proteinExistence type="inferred from homology"/>
<dbReference type="AlphaFoldDB" id="A0A9X1V4A8"/>
<feature type="domain" description="Flavodoxin-like" evidence="2">
    <location>
        <begin position="7"/>
        <end position="192"/>
    </location>
</feature>
<protein>
    <submittedName>
        <fullName evidence="3">NAD(P)H:quinone oxidoreductase</fullName>
        <ecNumber evidence="3">1.6.5.2</ecNumber>
    </submittedName>
</protein>
<organism evidence="3 4">
    <name type="scientific">Christiangramia lutea</name>
    <dbReference type="NCBI Taxonomy" id="1607951"/>
    <lineage>
        <taxon>Bacteria</taxon>
        <taxon>Pseudomonadati</taxon>
        <taxon>Bacteroidota</taxon>
        <taxon>Flavobacteriia</taxon>
        <taxon>Flavobacteriales</taxon>
        <taxon>Flavobacteriaceae</taxon>
        <taxon>Christiangramia</taxon>
    </lineage>
</organism>
<evidence type="ECO:0000313" key="3">
    <source>
        <dbReference type="EMBL" id="MCH4823846.1"/>
    </source>
</evidence>
<comment type="caution">
    <text evidence="3">The sequence shown here is derived from an EMBL/GenBank/DDBJ whole genome shotgun (WGS) entry which is preliminary data.</text>
</comment>
<dbReference type="SUPFAM" id="SSF52218">
    <property type="entry name" value="Flavoproteins"/>
    <property type="match status" value="1"/>
</dbReference>
<dbReference type="EC" id="1.6.5.2" evidence="3"/>
<dbReference type="Gene3D" id="3.40.50.360">
    <property type="match status" value="1"/>
</dbReference>
<dbReference type="EMBL" id="JAKVTV010000003">
    <property type="protein sequence ID" value="MCH4823846.1"/>
    <property type="molecule type" value="Genomic_DNA"/>
</dbReference>
<keyword evidence="3" id="KW-0560">Oxidoreductase</keyword>
<evidence type="ECO:0000259" key="2">
    <source>
        <dbReference type="PROSITE" id="PS50902"/>
    </source>
</evidence>
<dbReference type="InterPro" id="IPR005025">
    <property type="entry name" value="FMN_Rdtase-like_dom"/>
</dbReference>
<dbReference type="InterPro" id="IPR029039">
    <property type="entry name" value="Flavoprotein-like_sf"/>
</dbReference>
<dbReference type="RefSeq" id="WP_240714013.1">
    <property type="nucleotide sequence ID" value="NZ_JAKVTV010000003.1"/>
</dbReference>
<dbReference type="NCBIfam" id="TIGR01755">
    <property type="entry name" value="flav_wrbA"/>
    <property type="match status" value="1"/>
</dbReference>
<dbReference type="PANTHER" id="PTHR30546:SF23">
    <property type="entry name" value="FLAVOPROTEIN-LIKE PROTEIN YCP4-RELATED"/>
    <property type="match status" value="1"/>
</dbReference>
<dbReference type="GO" id="GO:0016020">
    <property type="term" value="C:membrane"/>
    <property type="evidence" value="ECO:0007669"/>
    <property type="project" value="TreeGrafter"/>
</dbReference>